<feature type="domain" description="Methyl-accepting transducer" evidence="6">
    <location>
        <begin position="187"/>
        <end position="315"/>
    </location>
</feature>
<proteinExistence type="inferred from homology"/>
<dbReference type="Gene3D" id="1.10.287.950">
    <property type="entry name" value="Methyl-accepting chemotaxis protein"/>
    <property type="match status" value="1"/>
</dbReference>
<reference evidence="7 8" key="1">
    <citation type="submission" date="2017-07" db="EMBL/GenBank/DDBJ databases">
        <title>Phenotypical and genomic characterization of a clinical isolate of Shewanella bicestrii sp. nov. producing an extended-spectrum beta-lactamase and a new oxacillinase variant.</title>
        <authorList>
            <person name="Jousset A.B."/>
            <person name="Bonnin R.A."/>
            <person name="Girlich D."/>
            <person name="Dabos L."/>
            <person name="Potron A."/>
            <person name="Dortet L."/>
            <person name="Glaser P."/>
            <person name="Naas T."/>
        </authorList>
    </citation>
    <scope>NUCLEOTIDE SEQUENCE [LARGE SCALE GENOMIC DNA]</scope>
    <source>
        <strain evidence="7 8">JAB-1</strain>
    </source>
</reference>
<dbReference type="Proteomes" id="UP000198367">
    <property type="component" value="Chromosome"/>
</dbReference>
<dbReference type="KEGG" id="sbj:CF168_09725"/>
<evidence type="ECO:0000313" key="8">
    <source>
        <dbReference type="Proteomes" id="UP000198367"/>
    </source>
</evidence>
<keyword evidence="5" id="KW-0472">Membrane</keyword>
<evidence type="ECO:0000256" key="1">
    <source>
        <dbReference type="ARBA" id="ARBA00004370"/>
    </source>
</evidence>
<dbReference type="GO" id="GO:0016020">
    <property type="term" value="C:membrane"/>
    <property type="evidence" value="ECO:0007669"/>
    <property type="project" value="UniProtKB-SubCell"/>
</dbReference>
<dbReference type="InterPro" id="IPR004089">
    <property type="entry name" value="MCPsignal_dom"/>
</dbReference>
<dbReference type="GO" id="GO:0004888">
    <property type="term" value="F:transmembrane signaling receptor activity"/>
    <property type="evidence" value="ECO:0007669"/>
    <property type="project" value="InterPro"/>
</dbReference>
<keyword evidence="5" id="KW-0812">Transmembrane</keyword>
<evidence type="ECO:0000256" key="4">
    <source>
        <dbReference type="PROSITE-ProRule" id="PRU00284"/>
    </source>
</evidence>
<keyword evidence="2 4" id="KW-0807">Transducer</keyword>
<evidence type="ECO:0000259" key="6">
    <source>
        <dbReference type="PROSITE" id="PS50111"/>
    </source>
</evidence>
<dbReference type="PRINTS" id="PR00260">
    <property type="entry name" value="CHEMTRNSDUCR"/>
</dbReference>
<protein>
    <submittedName>
        <fullName evidence="7">Chemotaxis protein</fullName>
    </submittedName>
</protein>
<organism evidence="7 8">
    <name type="scientific">Shewanella bicestrii</name>
    <dbReference type="NCBI Taxonomy" id="2018305"/>
    <lineage>
        <taxon>Bacteria</taxon>
        <taxon>Pseudomonadati</taxon>
        <taxon>Pseudomonadota</taxon>
        <taxon>Gammaproteobacteria</taxon>
        <taxon>Alteromonadales</taxon>
        <taxon>Shewanellaceae</taxon>
        <taxon>Shewanella</taxon>
    </lineage>
</organism>
<sequence length="381" mass="41812">MTYKDGIVAVFAAVIGYFIGSLVSFMLSTLVAVIIMLAWQFYRQSSVSQPISHAYATSGTRADWQDQLTLYQEVSVSLKTCEQSIDDVLSVLSVQSDAVELLGGAFDGLGKLMHEQSEFISALVHSTDDEEIFHSEQMKLFANNTSTTLDRFIQSTIEMSASNIDLLEKVNVIYEAMPQAMKALKDIDQISSQTNLLALNAAIEAARAGDAGRGFAVVADEVRALSNRSAGFSESIQKQLHTIQVQIEQLTHQVSKVAAQDMSYIIEAKKDLDTALEQIIVKAEKDAVVIDRIDASAHELESAIADTIRGLQFSDITSQSLIYTNQSLQHLRESLNRVTAMSPEEFDEQCDGLVSQISGRRTNTHNPVSASQISCGEIELF</sequence>
<dbReference type="GO" id="GO:0007165">
    <property type="term" value="P:signal transduction"/>
    <property type="evidence" value="ECO:0007669"/>
    <property type="project" value="UniProtKB-KW"/>
</dbReference>
<dbReference type="EMBL" id="CP022358">
    <property type="protein sequence ID" value="ASK69130.1"/>
    <property type="molecule type" value="Genomic_DNA"/>
</dbReference>
<comment type="subcellular location">
    <subcellularLocation>
        <location evidence="1">Membrane</location>
    </subcellularLocation>
</comment>
<dbReference type="GO" id="GO:0006935">
    <property type="term" value="P:chemotaxis"/>
    <property type="evidence" value="ECO:0007669"/>
    <property type="project" value="InterPro"/>
</dbReference>
<dbReference type="PROSITE" id="PS50111">
    <property type="entry name" value="CHEMOTAXIS_TRANSDUC_2"/>
    <property type="match status" value="1"/>
</dbReference>
<keyword evidence="5" id="KW-1133">Transmembrane helix</keyword>
<keyword evidence="8" id="KW-1185">Reference proteome</keyword>
<dbReference type="RefSeq" id="WP_089067718.1">
    <property type="nucleotide sequence ID" value="NZ_CP022358.1"/>
</dbReference>
<dbReference type="SUPFAM" id="SSF58104">
    <property type="entry name" value="Methyl-accepting chemotaxis protein (MCP) signaling domain"/>
    <property type="match status" value="1"/>
</dbReference>
<dbReference type="PANTHER" id="PTHR32089:SF41">
    <property type="entry name" value="METHYL-ACCEPTING CHEMOTAXIS PROTEIN"/>
    <property type="match status" value="1"/>
</dbReference>
<evidence type="ECO:0000313" key="7">
    <source>
        <dbReference type="EMBL" id="ASK69130.1"/>
    </source>
</evidence>
<evidence type="ECO:0000256" key="2">
    <source>
        <dbReference type="ARBA" id="ARBA00023224"/>
    </source>
</evidence>
<feature type="transmembrane region" description="Helical" evidence="5">
    <location>
        <begin position="6"/>
        <end position="39"/>
    </location>
</feature>
<name>A0A220UM93_9GAMM</name>
<dbReference type="PANTHER" id="PTHR32089">
    <property type="entry name" value="METHYL-ACCEPTING CHEMOTAXIS PROTEIN MCPB"/>
    <property type="match status" value="1"/>
</dbReference>
<accession>A0A220UM93</accession>
<dbReference type="SMART" id="SM00283">
    <property type="entry name" value="MA"/>
    <property type="match status" value="1"/>
</dbReference>
<gene>
    <name evidence="7" type="ORF">CF168_09725</name>
</gene>
<evidence type="ECO:0000256" key="3">
    <source>
        <dbReference type="ARBA" id="ARBA00029447"/>
    </source>
</evidence>
<comment type="similarity">
    <text evidence="3">Belongs to the methyl-accepting chemotaxis (MCP) protein family.</text>
</comment>
<dbReference type="AlphaFoldDB" id="A0A220UM93"/>
<evidence type="ECO:0000256" key="5">
    <source>
        <dbReference type="SAM" id="Phobius"/>
    </source>
</evidence>
<dbReference type="Pfam" id="PF00015">
    <property type="entry name" value="MCPsignal"/>
    <property type="match status" value="1"/>
</dbReference>
<dbReference type="InterPro" id="IPR004090">
    <property type="entry name" value="Chemotax_Me-accpt_rcpt"/>
</dbReference>